<name>A0A7Z0AYE9_9BURK</name>
<evidence type="ECO:0008006" key="3">
    <source>
        <dbReference type="Google" id="ProtNLM"/>
    </source>
</evidence>
<dbReference type="RefSeq" id="WP_179703423.1">
    <property type="nucleotide sequence ID" value="NZ_JACCAU010000001.1"/>
</dbReference>
<gene>
    <name evidence="1" type="ORF">GGD41_000658</name>
</gene>
<reference evidence="1 2" key="1">
    <citation type="submission" date="2020-07" db="EMBL/GenBank/DDBJ databases">
        <title>Exploring microbial biodiversity for novel pathways involved in the catabolism of aromatic compounds derived from lignin.</title>
        <authorList>
            <person name="Elkins J."/>
        </authorList>
    </citation>
    <scope>NUCLEOTIDE SEQUENCE [LARGE SCALE GENOMIC DNA]</scope>
    <source>
        <strain evidence="1 2">H2C3B</strain>
    </source>
</reference>
<comment type="caution">
    <text evidence="1">The sequence shown here is derived from an EMBL/GenBank/DDBJ whole genome shotgun (WGS) entry which is preliminary data.</text>
</comment>
<dbReference type="Pfam" id="PF18906">
    <property type="entry name" value="Phage_tube_2"/>
    <property type="match status" value="1"/>
</dbReference>
<proteinExistence type="predicted"/>
<dbReference type="InterPro" id="IPR044000">
    <property type="entry name" value="Phage_tube_2"/>
</dbReference>
<dbReference type="AlphaFoldDB" id="A0A7Z0AYE9"/>
<dbReference type="EMBL" id="JACCAU010000001">
    <property type="protein sequence ID" value="NYH13430.1"/>
    <property type="molecule type" value="Genomic_DNA"/>
</dbReference>
<accession>A0A7Z0AYE9</accession>
<sequence>MGTSKSTRNSVILAKLQVAIGQAVVPTSADDAMLVGSISAKPIAADLVARDLIRPYFGNSEQLPAGCHAELDFEVEVAGSGQPGDAPAWGRLLVACNFAETVTDATSVKYSPVSSVVQTPLTMFYYLDGLLHKLSDAKGTVSWDFTVKQIPKMKFHFVGTYNPVTDSPLPANTSFSKFLQPKLASTEFTTWQMHGYTGPLQALSLDFANSLTWAALIGYEGAEINDRKPAGKITMQLGSVADHDWWTSAKDALLGSLTITHGKTAGNIVQIDAPKVQLTDPSYTDQDNKVMLDATLTVNPDAGNDELVITVK</sequence>
<organism evidence="1 2">
    <name type="scientific">Paraburkholderia bryophila</name>
    <dbReference type="NCBI Taxonomy" id="420952"/>
    <lineage>
        <taxon>Bacteria</taxon>
        <taxon>Pseudomonadati</taxon>
        <taxon>Pseudomonadota</taxon>
        <taxon>Betaproteobacteria</taxon>
        <taxon>Burkholderiales</taxon>
        <taxon>Burkholderiaceae</taxon>
        <taxon>Paraburkholderia</taxon>
    </lineage>
</organism>
<evidence type="ECO:0000313" key="2">
    <source>
        <dbReference type="Proteomes" id="UP000572540"/>
    </source>
</evidence>
<evidence type="ECO:0000313" key="1">
    <source>
        <dbReference type="EMBL" id="NYH13430.1"/>
    </source>
</evidence>
<protein>
    <recommendedName>
        <fullName evidence="3">Tail tube protein</fullName>
    </recommendedName>
</protein>
<dbReference type="Proteomes" id="UP000572540">
    <property type="component" value="Unassembled WGS sequence"/>
</dbReference>